<comment type="caution">
    <text evidence="10">The sequence shown here is derived from an EMBL/GenBank/DDBJ whole genome shotgun (WGS) entry which is preliminary data.</text>
</comment>
<reference evidence="10" key="1">
    <citation type="submission" date="2020-06" db="EMBL/GenBank/DDBJ databases">
        <authorList>
            <person name="Li T."/>
            <person name="Hu X."/>
            <person name="Zhang T."/>
            <person name="Song X."/>
            <person name="Zhang H."/>
            <person name="Dai N."/>
            <person name="Sheng W."/>
            <person name="Hou X."/>
            <person name="Wei L."/>
        </authorList>
    </citation>
    <scope>NUCLEOTIDE SEQUENCE</scope>
    <source>
        <strain evidence="10">KEN1</strain>
        <tissue evidence="10">Leaf</tissue>
    </source>
</reference>
<keyword evidence="8" id="KW-0479">Metal-binding</keyword>
<evidence type="ECO:0000256" key="6">
    <source>
        <dbReference type="ARBA" id="ARBA00026198"/>
    </source>
</evidence>
<dbReference type="InterPro" id="IPR045873">
    <property type="entry name" value="Arl2"/>
</dbReference>
<dbReference type="NCBIfam" id="TIGR00231">
    <property type="entry name" value="small_GTP"/>
    <property type="match status" value="1"/>
</dbReference>
<dbReference type="InterPro" id="IPR027417">
    <property type="entry name" value="P-loop_NTPase"/>
</dbReference>
<name>A0AAW2X9Q4_9LAMI</name>
<dbReference type="GO" id="GO:0005525">
    <property type="term" value="F:GTP binding"/>
    <property type="evidence" value="ECO:0007669"/>
    <property type="project" value="UniProtKB-KW"/>
</dbReference>
<dbReference type="SMART" id="SM00178">
    <property type="entry name" value="SAR"/>
    <property type="match status" value="1"/>
</dbReference>
<comment type="similarity">
    <text evidence="1">Belongs to the small GTPase superfamily. Arf family.</text>
</comment>
<evidence type="ECO:0000256" key="2">
    <source>
        <dbReference type="ARBA" id="ARBA00022707"/>
    </source>
</evidence>
<protein>
    <recommendedName>
        <fullName evidence="6">ADP-ribosylation factor-like protein 2</fullName>
    </recommendedName>
</protein>
<evidence type="ECO:0000259" key="9">
    <source>
        <dbReference type="Pfam" id="PF03813"/>
    </source>
</evidence>
<feature type="domain" description="Nrap protein" evidence="9">
    <location>
        <begin position="17"/>
        <end position="101"/>
    </location>
</feature>
<evidence type="ECO:0000256" key="3">
    <source>
        <dbReference type="ARBA" id="ARBA00022741"/>
    </source>
</evidence>
<feature type="binding site" evidence="7">
    <location>
        <begin position="355"/>
        <end position="358"/>
    </location>
    <ligand>
        <name>GTP</name>
        <dbReference type="ChEBI" id="CHEBI:37565"/>
    </ligand>
</feature>
<feature type="binding site" evidence="8">
    <location>
        <position position="260"/>
    </location>
    <ligand>
        <name>Mg(2+)</name>
        <dbReference type="ChEBI" id="CHEBI:18420"/>
    </ligand>
</feature>
<keyword evidence="8" id="KW-0460">Magnesium</keyword>
<evidence type="ECO:0000256" key="5">
    <source>
        <dbReference type="ARBA" id="ARBA00023288"/>
    </source>
</evidence>
<dbReference type="SMART" id="SM00177">
    <property type="entry name" value="ARF"/>
    <property type="match status" value="1"/>
</dbReference>
<dbReference type="EMBL" id="JACGWN010000005">
    <property type="protein sequence ID" value="KAL0449939.1"/>
    <property type="molecule type" value="Genomic_DNA"/>
</dbReference>
<dbReference type="InterPro" id="IPR005225">
    <property type="entry name" value="Small_GTP-bd"/>
</dbReference>
<dbReference type="PRINTS" id="PR00328">
    <property type="entry name" value="SAR1GTPBP"/>
</dbReference>
<keyword evidence="2" id="KW-0519">Myristate</keyword>
<dbReference type="SUPFAM" id="SSF52540">
    <property type="entry name" value="P-loop containing nucleoside triphosphate hydrolases"/>
    <property type="match status" value="1"/>
</dbReference>
<gene>
    <name evidence="10" type="ORF">Slati_1550300</name>
</gene>
<feature type="binding site" evidence="7">
    <location>
        <begin position="253"/>
        <end position="260"/>
    </location>
    <ligand>
        <name>GTP</name>
        <dbReference type="ChEBI" id="CHEBI:37565"/>
    </ligand>
</feature>
<dbReference type="Pfam" id="PF00025">
    <property type="entry name" value="Arf"/>
    <property type="match status" value="1"/>
</dbReference>
<keyword evidence="4 7" id="KW-0342">GTP-binding</keyword>
<dbReference type="PROSITE" id="PS51417">
    <property type="entry name" value="ARF"/>
    <property type="match status" value="1"/>
</dbReference>
<dbReference type="AlphaFoldDB" id="A0AAW2X9Q4"/>
<dbReference type="InterPro" id="IPR006689">
    <property type="entry name" value="Small_GTPase_ARF/SAR"/>
</dbReference>
<proteinExistence type="inferred from homology"/>
<keyword evidence="5" id="KW-0449">Lipoprotein</keyword>
<dbReference type="Gene3D" id="3.40.50.300">
    <property type="entry name" value="P-loop containing nucleotide triphosphate hydrolases"/>
    <property type="match status" value="1"/>
</dbReference>
<accession>A0AAW2X9Q4</accession>
<keyword evidence="3 7" id="KW-0547">Nucleotide-binding</keyword>
<sequence>MDGLKIIGGMGTLRFQDVKWSAFHNEARKPVLVVYPAARLSDNTVFSLKIIPTATSLFTLSKLNLERNNIRSLSQATPKYNSSILEDMFIEDNADFIKRTFTGCKELREALLLLKKRGRDDNGEDNDLLDALKAVGQLGKGFVKSVSAYHNLEFITSSDYTELVQISEVGCADSQLICILKSIGLCNSIPSPSTPRFSAEILYFSIQVKLRWKNPSFFLQFALALSGRQRMGLLSIIRKIKRKEKEMRILMVGLDNSGKTTIVMKINGEDTSIISPTLGFNIKTISYQKYTLNIWDVGGQKTIRSYWRNYFEQTDGLVWVVDSSDLRRLSDCKYELDNLLKEERLSGASLLIFANKQDIQGSLSSDEIAKVLNLEAMDKSRHWKIVGCSAYTGEGLLEGMYFLTSLYCTGLNTDEQAATTRASKSPKKLAFPAWENRTGIAYAST</sequence>
<dbReference type="PANTHER" id="PTHR45697">
    <property type="entry name" value="ADP-RIBOSYLATION FACTOR-LIKE PROTEIN 2-RELATED"/>
    <property type="match status" value="1"/>
</dbReference>
<reference evidence="10" key="2">
    <citation type="journal article" date="2024" name="Plant">
        <title>Genomic evolution and insights into agronomic trait innovations of Sesamum species.</title>
        <authorList>
            <person name="Miao H."/>
            <person name="Wang L."/>
            <person name="Qu L."/>
            <person name="Liu H."/>
            <person name="Sun Y."/>
            <person name="Le M."/>
            <person name="Wang Q."/>
            <person name="Wei S."/>
            <person name="Zheng Y."/>
            <person name="Lin W."/>
            <person name="Duan Y."/>
            <person name="Cao H."/>
            <person name="Xiong S."/>
            <person name="Wang X."/>
            <person name="Wei L."/>
            <person name="Li C."/>
            <person name="Ma Q."/>
            <person name="Ju M."/>
            <person name="Zhao R."/>
            <person name="Li G."/>
            <person name="Mu C."/>
            <person name="Tian Q."/>
            <person name="Mei H."/>
            <person name="Zhang T."/>
            <person name="Gao T."/>
            <person name="Zhang H."/>
        </authorList>
    </citation>
    <scope>NUCLEOTIDE SEQUENCE</scope>
    <source>
        <strain evidence="10">KEN1</strain>
    </source>
</reference>
<dbReference type="CDD" id="cd04154">
    <property type="entry name" value="Arl2"/>
    <property type="match status" value="1"/>
</dbReference>
<organism evidence="10">
    <name type="scientific">Sesamum latifolium</name>
    <dbReference type="NCBI Taxonomy" id="2727402"/>
    <lineage>
        <taxon>Eukaryota</taxon>
        <taxon>Viridiplantae</taxon>
        <taxon>Streptophyta</taxon>
        <taxon>Embryophyta</taxon>
        <taxon>Tracheophyta</taxon>
        <taxon>Spermatophyta</taxon>
        <taxon>Magnoliopsida</taxon>
        <taxon>eudicotyledons</taxon>
        <taxon>Gunneridae</taxon>
        <taxon>Pentapetalae</taxon>
        <taxon>asterids</taxon>
        <taxon>lamiids</taxon>
        <taxon>Lamiales</taxon>
        <taxon>Pedaliaceae</taxon>
        <taxon>Sesamum</taxon>
    </lineage>
</organism>
<dbReference type="GO" id="GO:0003924">
    <property type="term" value="F:GTPase activity"/>
    <property type="evidence" value="ECO:0007669"/>
    <property type="project" value="InterPro"/>
</dbReference>
<dbReference type="InterPro" id="IPR044612">
    <property type="entry name" value="ARL2/3"/>
</dbReference>
<feature type="binding site" evidence="7">
    <location>
        <position position="299"/>
    </location>
    <ligand>
        <name>GTP</name>
        <dbReference type="ChEBI" id="CHEBI:37565"/>
    </ligand>
</feature>
<evidence type="ECO:0000256" key="8">
    <source>
        <dbReference type="PIRSR" id="PIRSR606689-2"/>
    </source>
</evidence>
<dbReference type="GO" id="GO:0046872">
    <property type="term" value="F:metal ion binding"/>
    <property type="evidence" value="ECO:0007669"/>
    <property type="project" value="UniProtKB-KW"/>
</dbReference>
<feature type="binding site" evidence="8">
    <location>
        <position position="277"/>
    </location>
    <ligand>
        <name>Mg(2+)</name>
        <dbReference type="ChEBI" id="CHEBI:18420"/>
    </ligand>
</feature>
<dbReference type="FunFam" id="3.40.50.300:FF:000393">
    <property type="entry name" value="ADP-ribosylation factor-like 2, arl2"/>
    <property type="match status" value="1"/>
</dbReference>
<evidence type="ECO:0000256" key="1">
    <source>
        <dbReference type="ARBA" id="ARBA00010290"/>
    </source>
</evidence>
<evidence type="ECO:0000313" key="10">
    <source>
        <dbReference type="EMBL" id="KAL0449939.1"/>
    </source>
</evidence>
<evidence type="ECO:0000256" key="7">
    <source>
        <dbReference type="PIRSR" id="PIRSR606689-1"/>
    </source>
</evidence>
<dbReference type="Pfam" id="PF03813">
    <property type="entry name" value="Nrap"/>
    <property type="match status" value="1"/>
</dbReference>
<dbReference type="InterPro" id="IPR035082">
    <property type="entry name" value="Nrap_D1"/>
</dbReference>
<evidence type="ECO:0000256" key="4">
    <source>
        <dbReference type="ARBA" id="ARBA00023134"/>
    </source>
</evidence>